<proteinExistence type="predicted"/>
<feature type="transmembrane region" description="Helical" evidence="1">
    <location>
        <begin position="212"/>
        <end position="235"/>
    </location>
</feature>
<feature type="transmembrane region" description="Helical" evidence="1">
    <location>
        <begin position="101"/>
        <end position="126"/>
    </location>
</feature>
<feature type="transmembrane region" description="Helical" evidence="1">
    <location>
        <begin position="173"/>
        <end position="191"/>
    </location>
</feature>
<organism evidence="3 4">
    <name type="scientific">Candidatus Marsarchaeota G2 archaeon ECH_B_SAG-M15</name>
    <dbReference type="NCBI Taxonomy" id="1978162"/>
    <lineage>
        <taxon>Archaea</taxon>
        <taxon>Candidatus Marsarchaeota</taxon>
        <taxon>Candidatus Marsarchaeota group 2</taxon>
    </lineage>
</organism>
<feature type="transmembrane region" description="Helical" evidence="1">
    <location>
        <begin position="365"/>
        <end position="385"/>
    </location>
</feature>
<feature type="transmembrane region" description="Helical" evidence="1">
    <location>
        <begin position="12"/>
        <end position="37"/>
    </location>
</feature>
<dbReference type="AlphaFoldDB" id="A0A2R6B2C0"/>
<dbReference type="PROSITE" id="PS50850">
    <property type="entry name" value="MFS"/>
    <property type="match status" value="1"/>
</dbReference>
<reference evidence="3 4" key="1">
    <citation type="submission" date="2017-04" db="EMBL/GenBank/DDBJ databases">
        <title>Novel microbial lineages endemic to geothermal iron-oxide mats fill important gaps in the evolutionary history of Archaea.</title>
        <authorList>
            <person name="Jay Z.J."/>
            <person name="Beam J.P."/>
            <person name="Dlakic M."/>
            <person name="Rusch D.B."/>
            <person name="Kozubal M.A."/>
            <person name="Inskeep W.P."/>
        </authorList>
    </citation>
    <scope>NUCLEOTIDE SEQUENCE [LARGE SCALE GENOMIC DNA]</scope>
    <source>
        <strain evidence="3">ECH_B_SAG-M15</strain>
    </source>
</reference>
<evidence type="ECO:0000313" key="3">
    <source>
        <dbReference type="EMBL" id="PSN92779.1"/>
    </source>
</evidence>
<dbReference type="EMBL" id="NEXJ01000014">
    <property type="protein sequence ID" value="PSN92779.1"/>
    <property type="molecule type" value="Genomic_DNA"/>
</dbReference>
<comment type="caution">
    <text evidence="3">The sequence shown here is derived from an EMBL/GenBank/DDBJ whole genome shotgun (WGS) entry which is preliminary data.</text>
</comment>
<feature type="transmembrane region" description="Helical" evidence="1">
    <location>
        <begin position="273"/>
        <end position="293"/>
    </location>
</feature>
<sequence length="394" mass="42430">MIGRAGGSRRDVLLIVFSRVFRNFAAGFLNVAVGLYMYTELHYSFPLIGSVFGAASLAAPFLNLVFGLTSDVYGRKKMLVIGNSLLVFSTIMLLLSSSYYLIVLASMLGSFGLAGGTVGGGVGGYVAPMQNALLAEKAPPGERTRYFSLASVAGGVSSSVGAFLTNIPDYRTLFLIGLVISALATVIVLFISESQSRKPAREVFRFRSGRNIAKFSVTGALNGLGQGLVTPYFSVLFKSNYHISNGLIGDIMGAATLVTAFSLYFTPYLTKKLGFVNLISVTRGVSTVLLGLFPFIPGIVLASADYFCFTALRMLSLPAQQSLMMGMVTENERGSATSVNQASRLLPSSAATFIAGYLFADSYELPFLVSVPVNLFNIVFYNLFFRKDERKVEF</sequence>
<protein>
    <recommendedName>
        <fullName evidence="2">Major facilitator superfamily (MFS) profile domain-containing protein</fullName>
    </recommendedName>
</protein>
<name>A0A2R6B2C0_9ARCH</name>
<dbReference type="GO" id="GO:0022857">
    <property type="term" value="F:transmembrane transporter activity"/>
    <property type="evidence" value="ECO:0007669"/>
    <property type="project" value="InterPro"/>
</dbReference>
<feature type="transmembrane region" description="Helical" evidence="1">
    <location>
        <begin position="43"/>
        <end position="66"/>
    </location>
</feature>
<dbReference type="Pfam" id="PF07690">
    <property type="entry name" value="MFS_1"/>
    <property type="match status" value="1"/>
</dbReference>
<keyword evidence="1" id="KW-1133">Transmembrane helix</keyword>
<dbReference type="InterPro" id="IPR036259">
    <property type="entry name" value="MFS_trans_sf"/>
</dbReference>
<feature type="transmembrane region" description="Helical" evidence="1">
    <location>
        <begin position="146"/>
        <end position="167"/>
    </location>
</feature>
<feature type="domain" description="Major facilitator superfamily (MFS) profile" evidence="2">
    <location>
        <begin position="11"/>
        <end position="389"/>
    </location>
</feature>
<dbReference type="InterPro" id="IPR011701">
    <property type="entry name" value="MFS"/>
</dbReference>
<evidence type="ECO:0000256" key="1">
    <source>
        <dbReference type="SAM" id="Phobius"/>
    </source>
</evidence>
<feature type="transmembrane region" description="Helical" evidence="1">
    <location>
        <begin position="78"/>
        <end position="95"/>
    </location>
</feature>
<dbReference type="PANTHER" id="PTHR23520:SF5">
    <property type="entry name" value="TRANSPORTER, PUTATIVE (AFU_ORTHOLOGUE AFUA_3G04000)-RELATED"/>
    <property type="match status" value="1"/>
</dbReference>
<feature type="transmembrane region" description="Helical" evidence="1">
    <location>
        <begin position="247"/>
        <end position="266"/>
    </location>
</feature>
<evidence type="ECO:0000313" key="4">
    <source>
        <dbReference type="Proteomes" id="UP000240490"/>
    </source>
</evidence>
<keyword evidence="1" id="KW-0472">Membrane</keyword>
<keyword evidence="1" id="KW-0812">Transmembrane</keyword>
<dbReference type="Proteomes" id="UP000240490">
    <property type="component" value="Unassembled WGS sequence"/>
</dbReference>
<dbReference type="InterPro" id="IPR020846">
    <property type="entry name" value="MFS_dom"/>
</dbReference>
<accession>A0A2R6B2C0</accession>
<dbReference type="PANTHER" id="PTHR23520">
    <property type="entry name" value="TRANSPORTER, PUTATIVE (AFU_ORTHOLOGUE AFUA_3G04000)-RELATED"/>
    <property type="match status" value="1"/>
</dbReference>
<evidence type="ECO:0000259" key="2">
    <source>
        <dbReference type="PROSITE" id="PS50850"/>
    </source>
</evidence>
<gene>
    <name evidence="3" type="ORF">B9Q08_00840</name>
</gene>
<dbReference type="Gene3D" id="1.20.1250.20">
    <property type="entry name" value="MFS general substrate transporter like domains"/>
    <property type="match status" value="2"/>
</dbReference>
<dbReference type="SUPFAM" id="SSF103473">
    <property type="entry name" value="MFS general substrate transporter"/>
    <property type="match status" value="1"/>
</dbReference>